<comment type="caution">
    <text evidence="1">The sequence shown here is derived from an EMBL/GenBank/DDBJ whole genome shotgun (WGS) entry which is preliminary data.</text>
</comment>
<dbReference type="EMBL" id="QJKJ01008667">
    <property type="protein sequence ID" value="RDX79004.1"/>
    <property type="molecule type" value="Genomic_DNA"/>
</dbReference>
<accession>A0A371FL39</accession>
<evidence type="ECO:0000313" key="1">
    <source>
        <dbReference type="EMBL" id="RDX79004.1"/>
    </source>
</evidence>
<dbReference type="AlphaFoldDB" id="A0A371FL39"/>
<evidence type="ECO:0000313" key="2">
    <source>
        <dbReference type="Proteomes" id="UP000257109"/>
    </source>
</evidence>
<sequence>MWMKTIFYDLIVKYKGSMNPIRNDKAYRDRHLTKEKLNSGLIVTTHVRMEFKVADVFTKGFPVARFQ</sequence>
<keyword evidence="2" id="KW-1185">Reference proteome</keyword>
<organism evidence="1 2">
    <name type="scientific">Mucuna pruriens</name>
    <name type="common">Velvet bean</name>
    <name type="synonym">Dolichos pruriens</name>
    <dbReference type="NCBI Taxonomy" id="157652"/>
    <lineage>
        <taxon>Eukaryota</taxon>
        <taxon>Viridiplantae</taxon>
        <taxon>Streptophyta</taxon>
        <taxon>Embryophyta</taxon>
        <taxon>Tracheophyta</taxon>
        <taxon>Spermatophyta</taxon>
        <taxon>Magnoliopsida</taxon>
        <taxon>eudicotyledons</taxon>
        <taxon>Gunneridae</taxon>
        <taxon>Pentapetalae</taxon>
        <taxon>rosids</taxon>
        <taxon>fabids</taxon>
        <taxon>Fabales</taxon>
        <taxon>Fabaceae</taxon>
        <taxon>Papilionoideae</taxon>
        <taxon>50 kb inversion clade</taxon>
        <taxon>NPAAA clade</taxon>
        <taxon>indigoferoid/millettioid clade</taxon>
        <taxon>Phaseoleae</taxon>
        <taxon>Mucuna</taxon>
    </lineage>
</organism>
<protein>
    <submittedName>
        <fullName evidence="1">Uncharacterized protein</fullName>
    </submittedName>
</protein>
<gene>
    <name evidence="1" type="ORF">CR513_40626</name>
</gene>
<name>A0A371FL39_MUCPR</name>
<feature type="non-terminal residue" evidence="1">
    <location>
        <position position="1"/>
    </location>
</feature>
<reference evidence="1" key="1">
    <citation type="submission" date="2018-05" db="EMBL/GenBank/DDBJ databases">
        <title>Draft genome of Mucuna pruriens seed.</title>
        <authorList>
            <person name="Nnadi N.E."/>
            <person name="Vos R."/>
            <person name="Hasami M.H."/>
            <person name="Devisetty U.K."/>
            <person name="Aguiy J.C."/>
        </authorList>
    </citation>
    <scope>NUCLEOTIDE SEQUENCE [LARGE SCALE GENOMIC DNA]</scope>
    <source>
        <strain evidence="1">JCA_2017</strain>
    </source>
</reference>
<dbReference type="Proteomes" id="UP000257109">
    <property type="component" value="Unassembled WGS sequence"/>
</dbReference>
<proteinExistence type="predicted"/>